<dbReference type="EMBL" id="JACIEN010000002">
    <property type="protein sequence ID" value="MBB4017387.1"/>
    <property type="molecule type" value="Genomic_DNA"/>
</dbReference>
<accession>A0A840C4R1</accession>
<keyword evidence="2" id="KW-1185">Reference proteome</keyword>
<comment type="caution">
    <text evidence="1">The sequence shown here is derived from an EMBL/GenBank/DDBJ whole genome shotgun (WGS) entry which is preliminary data.</text>
</comment>
<proteinExistence type="predicted"/>
<dbReference type="Proteomes" id="UP000577362">
    <property type="component" value="Unassembled WGS sequence"/>
</dbReference>
<protein>
    <submittedName>
        <fullName evidence="1">Uncharacterized protein</fullName>
    </submittedName>
</protein>
<name>A0A840C4R1_9HYPH</name>
<dbReference type="RefSeq" id="WP_183316741.1">
    <property type="nucleotide sequence ID" value="NZ_JACIEN010000002.1"/>
</dbReference>
<dbReference type="AlphaFoldDB" id="A0A840C4R1"/>
<sequence>MLISLLVLILLAILFPGFMRVVFGLIGLGILYILVQMPSAGAETWDESIRRLCTSTQQEACWVKSGAPVCDRDQVVCRSVPDHAPAKILGKDGKRWQVQTAYGSGWVNERLMMIDGSK</sequence>
<reference evidence="1 2" key="1">
    <citation type="submission" date="2020-08" db="EMBL/GenBank/DDBJ databases">
        <title>Genomic Encyclopedia of Type Strains, Phase IV (KMG-IV): sequencing the most valuable type-strain genomes for metagenomic binning, comparative biology and taxonomic classification.</title>
        <authorList>
            <person name="Goeker M."/>
        </authorList>
    </citation>
    <scope>NUCLEOTIDE SEQUENCE [LARGE SCALE GENOMIC DNA]</scope>
    <source>
        <strain evidence="1 2">DSM 103737</strain>
    </source>
</reference>
<gene>
    <name evidence="1" type="ORF">GGR16_002416</name>
</gene>
<organism evidence="1 2">
    <name type="scientific">Chelatococcus caeni</name>
    <dbReference type="NCBI Taxonomy" id="1348468"/>
    <lineage>
        <taxon>Bacteria</taxon>
        <taxon>Pseudomonadati</taxon>
        <taxon>Pseudomonadota</taxon>
        <taxon>Alphaproteobacteria</taxon>
        <taxon>Hyphomicrobiales</taxon>
        <taxon>Chelatococcaceae</taxon>
        <taxon>Chelatococcus</taxon>
    </lineage>
</organism>
<evidence type="ECO:0000313" key="2">
    <source>
        <dbReference type="Proteomes" id="UP000577362"/>
    </source>
</evidence>
<evidence type="ECO:0000313" key="1">
    <source>
        <dbReference type="EMBL" id="MBB4017387.1"/>
    </source>
</evidence>